<evidence type="ECO:0000313" key="3">
    <source>
        <dbReference type="Proteomes" id="UP001253193"/>
    </source>
</evidence>
<proteinExistence type="predicted"/>
<accession>A0AAW8PYY9</accession>
<sequence length="82" mass="9474">MGSKSPSKLKYKEAVKKAEEDAYSDKPMNPPSHFDERQIRIYGDKYHMFANKAAYGKSLAEDMALLHGYKYNEQGKLERITQ</sequence>
<gene>
    <name evidence="2" type="ORF">QX249_12320</name>
</gene>
<organism evidence="2 3">
    <name type="scientific">Vibrio parahaemolyticus</name>
    <dbReference type="NCBI Taxonomy" id="670"/>
    <lineage>
        <taxon>Bacteria</taxon>
        <taxon>Pseudomonadati</taxon>
        <taxon>Pseudomonadota</taxon>
        <taxon>Gammaproteobacteria</taxon>
        <taxon>Vibrionales</taxon>
        <taxon>Vibrionaceae</taxon>
        <taxon>Vibrio</taxon>
    </lineage>
</organism>
<feature type="compositionally biased region" description="Basic and acidic residues" evidence="1">
    <location>
        <begin position="10"/>
        <end position="24"/>
    </location>
</feature>
<evidence type="ECO:0000256" key="1">
    <source>
        <dbReference type="SAM" id="MobiDB-lite"/>
    </source>
</evidence>
<comment type="caution">
    <text evidence="2">The sequence shown here is derived from an EMBL/GenBank/DDBJ whole genome shotgun (WGS) entry which is preliminary data.</text>
</comment>
<evidence type="ECO:0000313" key="2">
    <source>
        <dbReference type="EMBL" id="MDS1821448.1"/>
    </source>
</evidence>
<dbReference type="Proteomes" id="UP001253193">
    <property type="component" value="Unassembled WGS sequence"/>
</dbReference>
<name>A0AAW8PYY9_VIBPH</name>
<dbReference type="AlphaFoldDB" id="A0AAW8PYY9"/>
<reference evidence="2" key="1">
    <citation type="submission" date="2023-06" db="EMBL/GenBank/DDBJ databases">
        <title>Genomic Diversity of Vibrio spp. and Metagenomic Analysis of Pathogens in Florida Gulf Coastal Waters Following Hurricane Ian.</title>
        <authorList>
            <person name="Brumfield K.D."/>
        </authorList>
    </citation>
    <scope>NUCLEOTIDE SEQUENCE</scope>
    <source>
        <strain evidence="2">WBS2B-138</strain>
    </source>
</reference>
<dbReference type="EMBL" id="JAUHGG010000003">
    <property type="protein sequence ID" value="MDS1821448.1"/>
    <property type="molecule type" value="Genomic_DNA"/>
</dbReference>
<feature type="region of interest" description="Disordered" evidence="1">
    <location>
        <begin position="1"/>
        <end position="34"/>
    </location>
</feature>
<protein>
    <submittedName>
        <fullName evidence="2">Uncharacterized protein</fullName>
    </submittedName>
</protein>
<dbReference type="RefSeq" id="WP_311020338.1">
    <property type="nucleotide sequence ID" value="NZ_JAUHGG010000003.1"/>
</dbReference>